<dbReference type="InterPro" id="IPR036010">
    <property type="entry name" value="2Fe-2S_ferredoxin-like_sf"/>
</dbReference>
<evidence type="ECO:0000256" key="4">
    <source>
        <dbReference type="ARBA" id="ARBA00023004"/>
    </source>
</evidence>
<dbReference type="GO" id="GO:0051537">
    <property type="term" value="F:2 iron, 2 sulfur cluster binding"/>
    <property type="evidence" value="ECO:0007669"/>
    <property type="project" value="UniProtKB-KW"/>
</dbReference>
<evidence type="ECO:0000256" key="5">
    <source>
        <dbReference type="ARBA" id="ARBA00023014"/>
    </source>
</evidence>
<evidence type="ECO:0000313" key="8">
    <source>
        <dbReference type="EMBL" id="GFE82955.1"/>
    </source>
</evidence>
<evidence type="ECO:0000256" key="2">
    <source>
        <dbReference type="ARBA" id="ARBA00022714"/>
    </source>
</evidence>
<dbReference type="Proteomes" id="UP000445000">
    <property type="component" value="Unassembled WGS sequence"/>
</dbReference>
<dbReference type="Pfam" id="PF00111">
    <property type="entry name" value="Fer2"/>
    <property type="match status" value="1"/>
</dbReference>
<evidence type="ECO:0000313" key="9">
    <source>
        <dbReference type="Proteomes" id="UP000445000"/>
    </source>
</evidence>
<reference evidence="9" key="1">
    <citation type="submission" date="2020-01" db="EMBL/GenBank/DDBJ databases">
        <title>'Steroidobacter agaridevorans' sp. nov., agar-degrading bacteria isolated from rhizosphere soils.</title>
        <authorList>
            <person name="Ikenaga M."/>
            <person name="Kataoka M."/>
            <person name="Murouchi A."/>
            <person name="Katsuragi S."/>
            <person name="Sakai M."/>
        </authorList>
    </citation>
    <scope>NUCLEOTIDE SEQUENCE [LARGE SCALE GENOMIC DNA]</scope>
    <source>
        <strain evidence="9">YU21-B</strain>
    </source>
</reference>
<keyword evidence="5" id="KW-0411">Iron-sulfur</keyword>
<comment type="caution">
    <text evidence="8">The sequence shown here is derived from an EMBL/GenBank/DDBJ whole genome shotgun (WGS) entry which is preliminary data.</text>
</comment>
<name>A0A829YHR4_9GAMM</name>
<dbReference type="PANTHER" id="PTHR23426:SF65">
    <property type="entry name" value="FERREDOXIN-2, MITOCHONDRIAL"/>
    <property type="match status" value="1"/>
</dbReference>
<keyword evidence="3" id="KW-0479">Metal-binding</keyword>
<organism evidence="8 9">
    <name type="scientific">Steroidobacter agaridevorans</name>
    <dbReference type="NCBI Taxonomy" id="2695856"/>
    <lineage>
        <taxon>Bacteria</taxon>
        <taxon>Pseudomonadati</taxon>
        <taxon>Pseudomonadota</taxon>
        <taxon>Gammaproteobacteria</taxon>
        <taxon>Steroidobacterales</taxon>
        <taxon>Steroidobacteraceae</taxon>
        <taxon>Steroidobacter</taxon>
    </lineage>
</organism>
<keyword evidence="9" id="KW-1185">Reference proteome</keyword>
<dbReference type="InterPro" id="IPR001055">
    <property type="entry name" value="Adrenodoxin-like"/>
</dbReference>
<keyword evidence="2" id="KW-0001">2Fe-2S</keyword>
<dbReference type="EMBL" id="BLJN01000005">
    <property type="protein sequence ID" value="GFE82955.1"/>
    <property type="molecule type" value="Genomic_DNA"/>
</dbReference>
<dbReference type="GO" id="GO:0046872">
    <property type="term" value="F:metal ion binding"/>
    <property type="evidence" value="ECO:0007669"/>
    <property type="project" value="UniProtKB-KW"/>
</dbReference>
<dbReference type="AlphaFoldDB" id="A0A829YHR4"/>
<feature type="domain" description="2Fe-2S ferredoxin-type" evidence="7">
    <location>
        <begin position="2"/>
        <end position="105"/>
    </location>
</feature>
<keyword evidence="4" id="KW-0408">Iron</keyword>
<dbReference type="GO" id="GO:0009055">
    <property type="term" value="F:electron transfer activity"/>
    <property type="evidence" value="ECO:0007669"/>
    <property type="project" value="TreeGrafter"/>
</dbReference>
<comment type="cofactor">
    <cofactor evidence="6">
        <name>[2Fe-2S] cluster</name>
        <dbReference type="ChEBI" id="CHEBI:190135"/>
    </cofactor>
</comment>
<evidence type="ECO:0000259" key="7">
    <source>
        <dbReference type="PROSITE" id="PS51085"/>
    </source>
</evidence>
<protein>
    <submittedName>
        <fullName evidence="8">(2Fe-2S) ferredoxin</fullName>
    </submittedName>
</protein>
<evidence type="ECO:0000256" key="3">
    <source>
        <dbReference type="ARBA" id="ARBA00022723"/>
    </source>
</evidence>
<dbReference type="GO" id="GO:0140647">
    <property type="term" value="P:P450-containing electron transport chain"/>
    <property type="evidence" value="ECO:0007669"/>
    <property type="project" value="InterPro"/>
</dbReference>
<sequence>MGRVTYIAHDGARHTIELAEGESLMRGAVDNQVPGIDGDCGGCAACGTCHIHVAADWLGKVGPASDAEREMLQFADGAAEDSRLACQIRMRDELDGIVVHTPESQH</sequence>
<gene>
    <name evidence="8" type="ORF">GCM10011487_49550</name>
</gene>
<dbReference type="SUPFAM" id="SSF54292">
    <property type="entry name" value="2Fe-2S ferredoxin-like"/>
    <property type="match status" value="1"/>
</dbReference>
<proteinExistence type="inferred from homology"/>
<accession>A0A829YHR4</accession>
<dbReference type="PRINTS" id="PR00355">
    <property type="entry name" value="ADRENODOXIN"/>
</dbReference>
<dbReference type="InterPro" id="IPR012675">
    <property type="entry name" value="Beta-grasp_dom_sf"/>
</dbReference>
<dbReference type="CDD" id="cd00207">
    <property type="entry name" value="fer2"/>
    <property type="match status" value="1"/>
</dbReference>
<dbReference type="RefSeq" id="WP_161814583.1">
    <property type="nucleotide sequence ID" value="NZ_BLJN01000005.1"/>
</dbReference>
<dbReference type="Gene3D" id="3.10.20.30">
    <property type="match status" value="1"/>
</dbReference>
<evidence type="ECO:0000256" key="6">
    <source>
        <dbReference type="ARBA" id="ARBA00034078"/>
    </source>
</evidence>
<dbReference type="PANTHER" id="PTHR23426">
    <property type="entry name" value="FERREDOXIN/ADRENODOXIN"/>
    <property type="match status" value="1"/>
</dbReference>
<dbReference type="PROSITE" id="PS51085">
    <property type="entry name" value="2FE2S_FER_2"/>
    <property type="match status" value="1"/>
</dbReference>
<comment type="similarity">
    <text evidence="1">Belongs to the adrenodoxin/putidaredoxin family.</text>
</comment>
<evidence type="ECO:0000256" key="1">
    <source>
        <dbReference type="ARBA" id="ARBA00010914"/>
    </source>
</evidence>
<dbReference type="InterPro" id="IPR001041">
    <property type="entry name" value="2Fe-2S_ferredoxin-type"/>
</dbReference>